<reference evidence="1" key="1">
    <citation type="submission" date="2012-05" db="EMBL/GenBank/DDBJ databases">
        <authorList>
            <person name="Krishnakumar V."/>
            <person name="Cheung F."/>
            <person name="Xiao Y."/>
            <person name="Chan A."/>
            <person name="Moskal W.A."/>
            <person name="Town C.D."/>
        </authorList>
    </citation>
    <scope>NUCLEOTIDE SEQUENCE</scope>
</reference>
<name>I3T294_LOTJA</name>
<sequence length="92" mass="10697">MPFIQYVSPNMVNLFCSYGSGGLMIADDKGWHLLDESTKWPEPHMVFDEDRECMLPYGLYRESLLSLPNDFQQENEDDQLMISLVETSEDDK</sequence>
<protein>
    <submittedName>
        <fullName evidence="1">Uncharacterized protein</fullName>
    </submittedName>
</protein>
<dbReference type="AlphaFoldDB" id="I3T294"/>
<dbReference type="EMBL" id="BT146842">
    <property type="protein sequence ID" value="AFK46636.1"/>
    <property type="molecule type" value="mRNA"/>
</dbReference>
<proteinExistence type="evidence at transcript level"/>
<organism evidence="1">
    <name type="scientific">Lotus japonicus</name>
    <name type="common">Lotus corniculatus var. japonicus</name>
    <dbReference type="NCBI Taxonomy" id="34305"/>
    <lineage>
        <taxon>Eukaryota</taxon>
        <taxon>Viridiplantae</taxon>
        <taxon>Streptophyta</taxon>
        <taxon>Embryophyta</taxon>
        <taxon>Tracheophyta</taxon>
        <taxon>Spermatophyta</taxon>
        <taxon>Magnoliopsida</taxon>
        <taxon>eudicotyledons</taxon>
        <taxon>Gunneridae</taxon>
        <taxon>Pentapetalae</taxon>
        <taxon>rosids</taxon>
        <taxon>fabids</taxon>
        <taxon>Fabales</taxon>
        <taxon>Fabaceae</taxon>
        <taxon>Papilionoideae</taxon>
        <taxon>50 kb inversion clade</taxon>
        <taxon>NPAAA clade</taxon>
        <taxon>Hologalegina</taxon>
        <taxon>robinioid clade</taxon>
        <taxon>Loteae</taxon>
        <taxon>Lotus</taxon>
    </lineage>
</organism>
<evidence type="ECO:0000313" key="1">
    <source>
        <dbReference type="EMBL" id="AFK46636.1"/>
    </source>
</evidence>
<accession>I3T294</accession>